<keyword evidence="3" id="KW-0393">Immunoglobulin domain</keyword>
<sequence>AAWIKVETKAILTIYHHIITRNYRISLSHSDNRNFILQIRNVQESDKGGYMCQVNTVPMKSQVGYLDVLVFGCIFTGGYIVKFRKWDISSSGNENSLFYDGKRDDKPLGWRKKGEMPPPLPKGDI</sequence>
<accession>A0AAV4VRE0</accession>
<dbReference type="PANTHER" id="PTHR12231">
    <property type="entry name" value="CTX-RELATED TYPE I TRANSMEMBRANE PROTEIN"/>
    <property type="match status" value="1"/>
</dbReference>
<feature type="compositionally biased region" description="Pro residues" evidence="4">
    <location>
        <begin position="116"/>
        <end position="125"/>
    </location>
</feature>
<dbReference type="GO" id="GO:0043005">
    <property type="term" value="C:neuron projection"/>
    <property type="evidence" value="ECO:0007669"/>
    <property type="project" value="TreeGrafter"/>
</dbReference>
<dbReference type="Pfam" id="PF07686">
    <property type="entry name" value="V-set"/>
    <property type="match status" value="1"/>
</dbReference>
<feature type="non-terminal residue" evidence="6">
    <location>
        <position position="1"/>
    </location>
</feature>
<comment type="caution">
    <text evidence="6">The sequence shown here is derived from an EMBL/GenBank/DDBJ whole genome shotgun (WGS) entry which is preliminary data.</text>
</comment>
<evidence type="ECO:0000256" key="4">
    <source>
        <dbReference type="SAM" id="MobiDB-lite"/>
    </source>
</evidence>
<dbReference type="InterPro" id="IPR013783">
    <property type="entry name" value="Ig-like_fold"/>
</dbReference>
<evidence type="ECO:0000313" key="6">
    <source>
        <dbReference type="EMBL" id="GIY72698.1"/>
    </source>
</evidence>
<gene>
    <name evidence="6" type="primary">Lac_3</name>
    <name evidence="6" type="ORF">CEXT_57821</name>
</gene>
<evidence type="ECO:0000256" key="2">
    <source>
        <dbReference type="ARBA" id="ARBA00023157"/>
    </source>
</evidence>
<feature type="region of interest" description="Disordered" evidence="4">
    <location>
        <begin position="90"/>
        <end position="125"/>
    </location>
</feature>
<protein>
    <submittedName>
        <fullName evidence="6">Lachesin</fullName>
    </submittedName>
</protein>
<evidence type="ECO:0000256" key="1">
    <source>
        <dbReference type="ARBA" id="ARBA00022737"/>
    </source>
</evidence>
<reference evidence="6 7" key="1">
    <citation type="submission" date="2021-06" db="EMBL/GenBank/DDBJ databases">
        <title>Caerostris extrusa draft genome.</title>
        <authorList>
            <person name="Kono N."/>
            <person name="Arakawa K."/>
        </authorList>
    </citation>
    <scope>NUCLEOTIDE SEQUENCE [LARGE SCALE GENOMIC DNA]</scope>
</reference>
<dbReference type="InterPro" id="IPR013106">
    <property type="entry name" value="Ig_V-set"/>
</dbReference>
<dbReference type="EMBL" id="BPLR01014981">
    <property type="protein sequence ID" value="GIY72698.1"/>
    <property type="molecule type" value="Genomic_DNA"/>
</dbReference>
<organism evidence="6 7">
    <name type="scientific">Caerostris extrusa</name>
    <name type="common">Bark spider</name>
    <name type="synonym">Caerostris bankana</name>
    <dbReference type="NCBI Taxonomy" id="172846"/>
    <lineage>
        <taxon>Eukaryota</taxon>
        <taxon>Metazoa</taxon>
        <taxon>Ecdysozoa</taxon>
        <taxon>Arthropoda</taxon>
        <taxon>Chelicerata</taxon>
        <taxon>Arachnida</taxon>
        <taxon>Araneae</taxon>
        <taxon>Araneomorphae</taxon>
        <taxon>Entelegynae</taxon>
        <taxon>Araneoidea</taxon>
        <taxon>Araneidae</taxon>
        <taxon>Caerostris</taxon>
    </lineage>
</organism>
<dbReference type="InterPro" id="IPR051170">
    <property type="entry name" value="Neural/epithelial_adhesion"/>
</dbReference>
<name>A0AAV4VRE0_CAEEX</name>
<dbReference type="InterPro" id="IPR036179">
    <property type="entry name" value="Ig-like_dom_sf"/>
</dbReference>
<keyword evidence="1" id="KW-0677">Repeat</keyword>
<dbReference type="Gene3D" id="2.60.40.10">
    <property type="entry name" value="Immunoglobulins"/>
    <property type="match status" value="1"/>
</dbReference>
<keyword evidence="2" id="KW-1015">Disulfide bond</keyword>
<dbReference type="AlphaFoldDB" id="A0AAV4VRE0"/>
<feature type="compositionally biased region" description="Basic and acidic residues" evidence="4">
    <location>
        <begin position="100"/>
        <end position="115"/>
    </location>
</feature>
<evidence type="ECO:0000256" key="3">
    <source>
        <dbReference type="ARBA" id="ARBA00023319"/>
    </source>
</evidence>
<evidence type="ECO:0000259" key="5">
    <source>
        <dbReference type="Pfam" id="PF07686"/>
    </source>
</evidence>
<dbReference type="SUPFAM" id="SSF48726">
    <property type="entry name" value="Immunoglobulin"/>
    <property type="match status" value="1"/>
</dbReference>
<dbReference type="PANTHER" id="PTHR12231:SF253">
    <property type="entry name" value="DPR-INTERACTING PROTEIN ETA, ISOFORM B-RELATED"/>
    <property type="match status" value="1"/>
</dbReference>
<evidence type="ECO:0000313" key="7">
    <source>
        <dbReference type="Proteomes" id="UP001054945"/>
    </source>
</evidence>
<keyword evidence="7" id="KW-1185">Reference proteome</keyword>
<dbReference type="Proteomes" id="UP001054945">
    <property type="component" value="Unassembled WGS sequence"/>
</dbReference>
<feature type="domain" description="Immunoglobulin V-set" evidence="5">
    <location>
        <begin position="22"/>
        <end position="62"/>
    </location>
</feature>
<proteinExistence type="predicted"/>